<dbReference type="STRING" id="1134406.ADN00_11570"/>
<dbReference type="PANTHER" id="PTHR13754">
    <property type="entry name" value="METALLO-BETA-LACTAMASE SUPERFAMILY PROTEIN"/>
    <property type="match status" value="1"/>
</dbReference>
<dbReference type="OrthoDB" id="9803916at2"/>
<reference evidence="2 3" key="1">
    <citation type="submission" date="2015-07" db="EMBL/GenBank/DDBJ databases">
        <title>Genome sequence of Ornatilinea apprima DSM 23815.</title>
        <authorList>
            <person name="Hemp J."/>
            <person name="Ward L.M."/>
            <person name="Pace L.A."/>
            <person name="Fischer W.W."/>
        </authorList>
    </citation>
    <scope>NUCLEOTIDE SEQUENCE [LARGE SCALE GENOMIC DNA]</scope>
    <source>
        <strain evidence="2 3">P3M-1</strain>
    </source>
</reference>
<protein>
    <recommendedName>
        <fullName evidence="1">Metallo-beta-lactamase domain-containing protein</fullName>
    </recommendedName>
</protein>
<evidence type="ECO:0000313" key="3">
    <source>
        <dbReference type="Proteomes" id="UP000050417"/>
    </source>
</evidence>
<name>A0A0P6XSV9_9CHLR</name>
<comment type="caution">
    <text evidence="2">The sequence shown here is derived from an EMBL/GenBank/DDBJ whole genome shotgun (WGS) entry which is preliminary data.</text>
</comment>
<dbReference type="InterPro" id="IPR036866">
    <property type="entry name" value="RibonucZ/Hydroxyglut_hydro"/>
</dbReference>
<dbReference type="AlphaFoldDB" id="A0A0P6XSV9"/>
<dbReference type="SUPFAM" id="SSF56281">
    <property type="entry name" value="Metallo-hydrolase/oxidoreductase"/>
    <property type="match status" value="1"/>
</dbReference>
<dbReference type="CDD" id="cd07713">
    <property type="entry name" value="DHPS-like_MBL-fold"/>
    <property type="match status" value="1"/>
</dbReference>
<evidence type="ECO:0000313" key="2">
    <source>
        <dbReference type="EMBL" id="KPL75997.1"/>
    </source>
</evidence>
<dbReference type="InterPro" id="IPR001279">
    <property type="entry name" value="Metallo-B-lactamas"/>
</dbReference>
<gene>
    <name evidence="2" type="ORF">ADN00_11570</name>
</gene>
<organism evidence="2 3">
    <name type="scientific">Ornatilinea apprima</name>
    <dbReference type="NCBI Taxonomy" id="1134406"/>
    <lineage>
        <taxon>Bacteria</taxon>
        <taxon>Bacillati</taxon>
        <taxon>Chloroflexota</taxon>
        <taxon>Anaerolineae</taxon>
        <taxon>Anaerolineales</taxon>
        <taxon>Anaerolineaceae</taxon>
        <taxon>Ornatilinea</taxon>
    </lineage>
</organism>
<sequence length="310" mass="33632">MLKKILLGIFLAGILLIVSVFALAAMRYGLELGKPTEAAPAAMSLEELGSTKSLQIVPLYEFDLSSDLLAGGHGVSYQITTDQANILLDFGYNETNTYPSVLEDNMGSLGIALSDFDAIVISHDHPDHVGSVGNWLSNTFSVGRQPDDLSNMTVYVPVKMEHPNATLTVVDQPVKIAEGVATLGPMYFDFSFPFNVLKKWHYEQPLVVNVEGVGLILITGCGHPGIERMAARAEQVFGEPVVGVIGGLHNITQTPEQLAEDIAFIQNLNPVLVAVSPHDSLPEQIDLFRQEFGDTYRDIRLGEAIVISAE</sequence>
<dbReference type="Proteomes" id="UP000050417">
    <property type="component" value="Unassembled WGS sequence"/>
</dbReference>
<dbReference type="InterPro" id="IPR041712">
    <property type="entry name" value="DHPS-like_MBL-fold"/>
</dbReference>
<dbReference type="EMBL" id="LGCL01000026">
    <property type="protein sequence ID" value="KPL75997.1"/>
    <property type="molecule type" value="Genomic_DNA"/>
</dbReference>
<accession>A0A0P6XSV9</accession>
<dbReference type="Pfam" id="PF00753">
    <property type="entry name" value="Lactamase_B"/>
    <property type="match status" value="1"/>
</dbReference>
<proteinExistence type="predicted"/>
<dbReference type="Gene3D" id="3.60.15.10">
    <property type="entry name" value="Ribonuclease Z/Hydroxyacylglutathione hydrolase-like"/>
    <property type="match status" value="1"/>
</dbReference>
<dbReference type="PANTHER" id="PTHR13754:SF13">
    <property type="entry name" value="METALLO-BETA-LACTAMASE SUPERFAMILY PROTEIN (AFU_ORTHOLOGUE AFUA_3G07630)"/>
    <property type="match status" value="1"/>
</dbReference>
<feature type="domain" description="Metallo-beta-lactamase" evidence="1">
    <location>
        <begin position="72"/>
        <end position="139"/>
    </location>
</feature>
<keyword evidence="3" id="KW-1185">Reference proteome</keyword>
<dbReference type="GO" id="GO:0016740">
    <property type="term" value="F:transferase activity"/>
    <property type="evidence" value="ECO:0007669"/>
    <property type="project" value="TreeGrafter"/>
</dbReference>
<evidence type="ECO:0000259" key="1">
    <source>
        <dbReference type="Pfam" id="PF00753"/>
    </source>
</evidence>
<dbReference type="InterPro" id="IPR052926">
    <property type="entry name" value="Metallo-beta-lactamase_dom"/>
</dbReference>
<dbReference type="RefSeq" id="WP_075063175.1">
    <property type="nucleotide sequence ID" value="NZ_LGCL01000026.1"/>
</dbReference>